<evidence type="ECO:0000313" key="2">
    <source>
        <dbReference type="Proteomes" id="UP001595843"/>
    </source>
</evidence>
<evidence type="ECO:0000313" key="1">
    <source>
        <dbReference type="EMBL" id="MFC4078320.1"/>
    </source>
</evidence>
<name>A0ABV8JIU3_9BACL</name>
<dbReference type="InterPro" id="IPR032585">
    <property type="entry name" value="DUF4912"/>
</dbReference>
<gene>
    <name evidence="1" type="ORF">ACFOUO_16095</name>
</gene>
<comment type="caution">
    <text evidence="1">The sequence shown here is derived from an EMBL/GenBank/DDBJ whole genome shotgun (WGS) entry which is preliminary data.</text>
</comment>
<dbReference type="Proteomes" id="UP001595843">
    <property type="component" value="Unassembled WGS sequence"/>
</dbReference>
<sequence length="200" mass="23216">MEEVLYWDRIIRAEQSQGGTGLSDESWDQRGTPDRLTLLVKNPWTLWAYWRVGDLRRRMTCEHFESDWAHLPFSLRLCNVTDLSYDGEYAHSCRVENVGPFDDRWYINGLEPGRLYLAEFGTWTIEGRFFALLRSNTVEAPPTRERRTSPLIAFGERSDSSRKEVAKSAHPSSVPLAIKEPWAEQFSGYTLVPEDKEVNR</sequence>
<organism evidence="1 2">
    <name type="scientific">Salinithrix halophila</name>
    <dbReference type="NCBI Taxonomy" id="1485204"/>
    <lineage>
        <taxon>Bacteria</taxon>
        <taxon>Bacillati</taxon>
        <taxon>Bacillota</taxon>
        <taxon>Bacilli</taxon>
        <taxon>Bacillales</taxon>
        <taxon>Thermoactinomycetaceae</taxon>
        <taxon>Salinithrix</taxon>
    </lineage>
</organism>
<keyword evidence="2" id="KW-1185">Reference proteome</keyword>
<accession>A0ABV8JIU3</accession>
<protein>
    <submittedName>
        <fullName evidence="1">DUF4912 domain-containing protein</fullName>
    </submittedName>
</protein>
<proteinExistence type="predicted"/>
<dbReference type="Pfam" id="PF16258">
    <property type="entry name" value="DUF4912"/>
    <property type="match status" value="1"/>
</dbReference>
<dbReference type="EMBL" id="JBHSAP010000018">
    <property type="protein sequence ID" value="MFC4078320.1"/>
    <property type="molecule type" value="Genomic_DNA"/>
</dbReference>
<dbReference type="RefSeq" id="WP_380706130.1">
    <property type="nucleotide sequence ID" value="NZ_JBHSAP010000018.1"/>
</dbReference>
<reference evidence="2" key="1">
    <citation type="journal article" date="2019" name="Int. J. Syst. Evol. Microbiol.">
        <title>The Global Catalogue of Microorganisms (GCM) 10K type strain sequencing project: providing services to taxonomists for standard genome sequencing and annotation.</title>
        <authorList>
            <consortium name="The Broad Institute Genomics Platform"/>
            <consortium name="The Broad Institute Genome Sequencing Center for Infectious Disease"/>
            <person name="Wu L."/>
            <person name="Ma J."/>
        </authorList>
    </citation>
    <scope>NUCLEOTIDE SEQUENCE [LARGE SCALE GENOMIC DNA]</scope>
    <source>
        <strain evidence="2">IBRC-M 10813</strain>
    </source>
</reference>